<dbReference type="GO" id="GO:0022627">
    <property type="term" value="C:cytosolic small ribosomal subunit"/>
    <property type="evidence" value="ECO:0007669"/>
    <property type="project" value="TreeGrafter"/>
</dbReference>
<evidence type="ECO:0000256" key="2">
    <source>
        <dbReference type="ARBA" id="ARBA00023274"/>
    </source>
</evidence>
<evidence type="ECO:0000256" key="3">
    <source>
        <dbReference type="ARBA" id="ARBA00064542"/>
    </source>
</evidence>
<proteinExistence type="inferred from homology"/>
<keyword evidence="1 4" id="KW-0689">Ribosomal protein</keyword>
<dbReference type="PROSITE" id="PS00362">
    <property type="entry name" value="RIBOSOMAL_S15"/>
    <property type="match status" value="1"/>
</dbReference>
<comment type="function">
    <text evidence="4">Forms an intersubunit bridge (bridge B4) with the 23S rRNA of the 50S subunit in the ribosome.</text>
</comment>
<reference evidence="7 8" key="1">
    <citation type="submission" date="2016-08" db="EMBL/GenBank/DDBJ databases">
        <title>Hymenobacter coccineus sp. nov., Hymenobacter lapidarius sp. nov. and Hymenobacter glacialis sp. nov., isolated from Antarctic soil.</title>
        <authorList>
            <person name="Sedlacek I."/>
            <person name="Kralova S."/>
            <person name="Kyrova K."/>
            <person name="Maslanova I."/>
            <person name="Stankova E."/>
            <person name="Vrbovska V."/>
            <person name="Nemec M."/>
            <person name="Bartak M."/>
            <person name="Svec P."/>
            <person name="Busse H.-J."/>
            <person name="Pantucek R."/>
        </authorList>
    </citation>
    <scope>NUCLEOTIDE SEQUENCE [LARGE SCALE GENOMIC DNA]</scope>
    <source>
        <strain evidence="7 8">CCM 8648</strain>
    </source>
</reference>
<dbReference type="SMART" id="SM01387">
    <property type="entry name" value="Ribosomal_S15"/>
    <property type="match status" value="1"/>
</dbReference>
<evidence type="ECO:0000256" key="4">
    <source>
        <dbReference type="HAMAP-Rule" id="MF_01343"/>
    </source>
</evidence>
<comment type="function">
    <text evidence="4 6">One of the primary rRNA binding proteins, it binds directly to 16S rRNA where it helps nucleate assembly of the platform of the 30S subunit by binding and bridging several RNA helices of the 16S rRNA.</text>
</comment>
<evidence type="ECO:0000256" key="1">
    <source>
        <dbReference type="ARBA" id="ARBA00022980"/>
    </source>
</evidence>
<comment type="subunit">
    <text evidence="3 4">Part of the 30S ribosomal subunit. Forms a bridge to the 50S subunit in the 70S ribosome, contacting the 23S rRNA.</text>
</comment>
<dbReference type="PANTHER" id="PTHR23321:SF26">
    <property type="entry name" value="SMALL RIBOSOMAL SUBUNIT PROTEIN US15M"/>
    <property type="match status" value="1"/>
</dbReference>
<organism evidence="7 8">
    <name type="scientific">Hymenobacter glacialis</name>
    <dbReference type="NCBI Taxonomy" id="1908236"/>
    <lineage>
        <taxon>Bacteria</taxon>
        <taxon>Pseudomonadati</taxon>
        <taxon>Bacteroidota</taxon>
        <taxon>Cytophagia</taxon>
        <taxon>Cytophagales</taxon>
        <taxon>Hymenobacteraceae</taxon>
        <taxon>Hymenobacter</taxon>
    </lineage>
</organism>
<evidence type="ECO:0000256" key="6">
    <source>
        <dbReference type="RuleBase" id="RU004524"/>
    </source>
</evidence>
<evidence type="ECO:0000313" key="7">
    <source>
        <dbReference type="EMBL" id="OGX88836.1"/>
    </source>
</evidence>
<keyword evidence="2 4" id="KW-0687">Ribonucleoprotein</keyword>
<sequence>MILTTDAKQAIFEKNSLQKVKTDTGSAESQIALFTHRITHLTEHLKVNKKDHSTRLGLLKLVGKRRSMLDYLQHREINRYRAIIKELGIRK</sequence>
<dbReference type="RefSeq" id="WP_035566361.1">
    <property type="nucleotide sequence ID" value="NZ_MDZC01000010.1"/>
</dbReference>
<dbReference type="Proteomes" id="UP000177791">
    <property type="component" value="Unassembled WGS sequence"/>
</dbReference>
<keyword evidence="4 6" id="KW-0694">RNA-binding</keyword>
<dbReference type="CDD" id="cd00353">
    <property type="entry name" value="Ribosomal_S15p_S13e"/>
    <property type="match status" value="1"/>
</dbReference>
<dbReference type="EMBL" id="MDZC01000010">
    <property type="protein sequence ID" value="OGX88836.1"/>
    <property type="molecule type" value="Genomic_DNA"/>
</dbReference>
<dbReference type="InterPro" id="IPR000589">
    <property type="entry name" value="Ribosomal_uS15"/>
</dbReference>
<dbReference type="NCBIfam" id="TIGR00952">
    <property type="entry name" value="S15_bact"/>
    <property type="match status" value="1"/>
</dbReference>
<evidence type="ECO:0000256" key="5">
    <source>
        <dbReference type="RuleBase" id="RU003919"/>
    </source>
</evidence>
<keyword evidence="8" id="KW-1185">Reference proteome</keyword>
<dbReference type="STRING" id="1908236.BEN48_07720"/>
<dbReference type="FunFam" id="1.10.287.10:FF:000002">
    <property type="entry name" value="30S ribosomal protein S15"/>
    <property type="match status" value="1"/>
</dbReference>
<dbReference type="InterPro" id="IPR005290">
    <property type="entry name" value="Ribosomal_uS15_bac-type"/>
</dbReference>
<protein>
    <recommendedName>
        <fullName evidence="4">Small ribosomal subunit protein uS15</fullName>
    </recommendedName>
</protein>
<name>A0A1G1TDB4_9BACT</name>
<dbReference type="AlphaFoldDB" id="A0A1G1TDB4"/>
<comment type="similarity">
    <text evidence="4 5">Belongs to the universal ribosomal protein uS15 family.</text>
</comment>
<dbReference type="Gene3D" id="1.10.287.10">
    <property type="entry name" value="S15/NS1, RNA-binding"/>
    <property type="match status" value="1"/>
</dbReference>
<dbReference type="OrthoDB" id="9799262at2"/>
<dbReference type="GO" id="GO:0006412">
    <property type="term" value="P:translation"/>
    <property type="evidence" value="ECO:0007669"/>
    <property type="project" value="UniProtKB-UniRule"/>
</dbReference>
<dbReference type="Gene3D" id="6.10.250.3130">
    <property type="match status" value="1"/>
</dbReference>
<dbReference type="InterPro" id="IPR009068">
    <property type="entry name" value="uS15_NS1_RNA-bd_sf"/>
</dbReference>
<dbReference type="PANTHER" id="PTHR23321">
    <property type="entry name" value="RIBOSOMAL PROTEIN S15, BACTERIAL AND ORGANELLAR"/>
    <property type="match status" value="1"/>
</dbReference>
<accession>A0A1G1TDB4</accession>
<dbReference type="GO" id="GO:0019843">
    <property type="term" value="F:rRNA binding"/>
    <property type="evidence" value="ECO:0007669"/>
    <property type="project" value="UniProtKB-UniRule"/>
</dbReference>
<keyword evidence="4 6" id="KW-0699">rRNA-binding</keyword>
<dbReference type="Pfam" id="PF00312">
    <property type="entry name" value="Ribosomal_S15"/>
    <property type="match status" value="1"/>
</dbReference>
<dbReference type="HAMAP" id="MF_01343_B">
    <property type="entry name" value="Ribosomal_uS15_B"/>
    <property type="match status" value="1"/>
</dbReference>
<dbReference type="SUPFAM" id="SSF47060">
    <property type="entry name" value="S15/NS1 RNA-binding domain"/>
    <property type="match status" value="1"/>
</dbReference>
<comment type="caution">
    <text evidence="7">The sequence shown here is derived from an EMBL/GenBank/DDBJ whole genome shotgun (WGS) entry which is preliminary data.</text>
</comment>
<dbReference type="GO" id="GO:0003735">
    <property type="term" value="F:structural constituent of ribosome"/>
    <property type="evidence" value="ECO:0007669"/>
    <property type="project" value="InterPro"/>
</dbReference>
<gene>
    <name evidence="4" type="primary">rpsO</name>
    <name evidence="7" type="ORF">BEN48_07720</name>
</gene>
<evidence type="ECO:0000313" key="8">
    <source>
        <dbReference type="Proteomes" id="UP000177791"/>
    </source>
</evidence>